<dbReference type="GO" id="GO:0003723">
    <property type="term" value="F:RNA binding"/>
    <property type="evidence" value="ECO:0007669"/>
    <property type="project" value="InterPro"/>
</dbReference>
<dbReference type="InterPro" id="IPR036322">
    <property type="entry name" value="WD40_repeat_dom_sf"/>
</dbReference>
<evidence type="ECO:0000256" key="5">
    <source>
        <dbReference type="ARBA" id="ARBA00022737"/>
    </source>
</evidence>
<dbReference type="AlphaFoldDB" id="A0A8A3P6X9"/>
<keyword evidence="3" id="KW-0698">rRNA processing</keyword>
<dbReference type="Gene3D" id="2.130.10.10">
    <property type="entry name" value="YVTN repeat-like/Quinoprotein amine dehydrogenase"/>
    <property type="match status" value="2"/>
</dbReference>
<keyword evidence="7" id="KW-0539">Nucleus</keyword>
<evidence type="ECO:0000256" key="8">
    <source>
        <dbReference type="PROSITE-ProRule" id="PRU00221"/>
    </source>
</evidence>
<comment type="subcellular location">
    <subcellularLocation>
        <location evidence="1">Nucleus</location>
        <location evidence="1">Nucleolus</location>
    </subcellularLocation>
</comment>
<dbReference type="GO" id="GO:0006364">
    <property type="term" value="P:rRNA processing"/>
    <property type="evidence" value="ECO:0007669"/>
    <property type="project" value="UniProtKB-KW"/>
</dbReference>
<evidence type="ECO:0000256" key="9">
    <source>
        <dbReference type="SAM" id="MobiDB-lite"/>
    </source>
</evidence>
<evidence type="ECO:0000256" key="2">
    <source>
        <dbReference type="ARBA" id="ARBA00022517"/>
    </source>
</evidence>
<feature type="region of interest" description="Disordered" evidence="9">
    <location>
        <begin position="108"/>
        <end position="141"/>
    </location>
</feature>
<dbReference type="PROSITE" id="PS50294">
    <property type="entry name" value="WD_REPEATS_REGION"/>
    <property type="match status" value="1"/>
</dbReference>
<dbReference type="OrthoDB" id="4096at2759"/>
<dbReference type="GO" id="GO:2000234">
    <property type="term" value="P:positive regulation of rRNA processing"/>
    <property type="evidence" value="ECO:0007669"/>
    <property type="project" value="TreeGrafter"/>
</dbReference>
<dbReference type="SMART" id="SM00320">
    <property type="entry name" value="WD40"/>
    <property type="match status" value="3"/>
</dbReference>
<keyword evidence="4 8" id="KW-0853">WD repeat</keyword>
<dbReference type="GO" id="GO:0045943">
    <property type="term" value="P:positive regulation of transcription by RNA polymerase I"/>
    <property type="evidence" value="ECO:0007669"/>
    <property type="project" value="InterPro"/>
</dbReference>
<dbReference type="EMBL" id="CP063405">
    <property type="protein sequence ID" value="QSZ29588.1"/>
    <property type="molecule type" value="Genomic_DNA"/>
</dbReference>
<evidence type="ECO:0000256" key="6">
    <source>
        <dbReference type="ARBA" id="ARBA00023163"/>
    </source>
</evidence>
<keyword evidence="6" id="KW-0804">Transcription</keyword>
<evidence type="ECO:0000313" key="10">
    <source>
        <dbReference type="EMBL" id="QSZ29588.1"/>
    </source>
</evidence>
<dbReference type="PANTHER" id="PTHR44215">
    <property type="entry name" value="WD REPEAT-CONTAINING PROTEIN 75"/>
    <property type="match status" value="1"/>
</dbReference>
<evidence type="ECO:0000256" key="1">
    <source>
        <dbReference type="ARBA" id="ARBA00004604"/>
    </source>
</evidence>
<dbReference type="Proteomes" id="UP000672032">
    <property type="component" value="Chromosome 1"/>
</dbReference>
<evidence type="ECO:0000256" key="3">
    <source>
        <dbReference type="ARBA" id="ARBA00022552"/>
    </source>
</evidence>
<keyword evidence="2" id="KW-0690">Ribosome biogenesis</keyword>
<feature type="repeat" description="WD" evidence="8">
    <location>
        <begin position="425"/>
        <end position="466"/>
    </location>
</feature>
<dbReference type="GO" id="GO:0032040">
    <property type="term" value="C:small-subunit processome"/>
    <property type="evidence" value="ECO:0007669"/>
    <property type="project" value="InterPro"/>
</dbReference>
<protein>
    <submittedName>
        <fullName evidence="10">Uncharacterized protein</fullName>
    </submittedName>
</protein>
<dbReference type="CDD" id="cd23952">
    <property type="entry name" value="Utp17_CTD"/>
    <property type="match status" value="1"/>
</dbReference>
<gene>
    <name evidence="10" type="ORF">DSL72_004104</name>
</gene>
<dbReference type="SUPFAM" id="SSF50978">
    <property type="entry name" value="WD40 repeat-like"/>
    <property type="match status" value="1"/>
</dbReference>
<keyword evidence="11" id="KW-1185">Reference proteome</keyword>
<dbReference type="PANTHER" id="PTHR44215:SF1">
    <property type="entry name" value="WD REPEAT-CONTAINING PROTEIN 75"/>
    <property type="match status" value="1"/>
</dbReference>
<feature type="region of interest" description="Disordered" evidence="9">
    <location>
        <begin position="42"/>
        <end position="64"/>
    </location>
</feature>
<organism evidence="10 11">
    <name type="scientific">Monilinia vaccinii-corymbosi</name>
    <dbReference type="NCBI Taxonomy" id="61207"/>
    <lineage>
        <taxon>Eukaryota</taxon>
        <taxon>Fungi</taxon>
        <taxon>Dikarya</taxon>
        <taxon>Ascomycota</taxon>
        <taxon>Pezizomycotina</taxon>
        <taxon>Leotiomycetes</taxon>
        <taxon>Helotiales</taxon>
        <taxon>Sclerotiniaceae</taxon>
        <taxon>Monilinia</taxon>
    </lineage>
</organism>
<sequence>MWTLISELQHHVANLNRELFNLTRFLDHAMASVLKRKRGQAAVTDIPKRSKSTTEPVKPTPKFGQSNGGFDFFEALGKGRELAQVNGAQDELESTEVINFEDLFEDAPSRSVDAPSKPVDSKGNRASKPKPRKEIWERKIPQAPKPVKDQSWRISESVGGRMIDADPIFSEDEKHLILANRMSILVYSTSDSLLTRTIRFDHSKHTFAHIVAYKLSPTESNIVWVALSDGAIYRLDWILGTGNNQSWKISSTGCIHMTVASMDSAGRRRDVVFTTEVRKDGGWRITANELTQPDSPIQTAARTIYTSKTAINYLKTAHGGSVLLAASGKSVLLGHVRNLDFDTTDKVRYVFRVFDSTSPIMSLDARVYPRTITDDRNIPTKVPVVDVVVGDSKGAIFLHRDLLGNLIQSENKNYASMINLVPSKLHWHRKGVQTVKWSLDGNYIISGGSETVLVLWQLDTGKRQFLPHMTSTILNVVVSPSGSSYGIQLADNSAMVLSTAELEPTANFAGIQARVTQYGETQEDEVQRVKSLSYTFHVVQRTPAVVSSANPSQLFLGVGQTPEVPFYEAPVRNCAFLQTYDLSTGHNVSKQALARTNVTNINETPTALPITEPRVTHIQKSHDGLWLATVDEWTPSYAELDFIQHQVTNPFAELKLRREVCLKFWQWKETNQTWELVSRINTPHTSGDSTPGAGQILGLVTDPCSLRFSTIGEDSVVRTWVPKTRKRDGIAVKDGKGVALKNWHCQHEIQLVKPELTDDYLRSRPFNGALAFADDGSLLAAAFGHNGTVHMIDPKQGSITASQHGLFEGSIVAMEILGRDLITLSDSIRVHDLVSDQLRYSLKLYKSITDMRIIQKIEMMHLAINRNSRTFAVAIPMRLTPPSAQELRERTTPPAYCGFAVFGQDSQVPLLTECFETAVSAIIPTEDSEGFLVLDAAAEIRNVTKKGTQPMTVLAQSTSDLQLDTVPDEATGDLRQMREEAEEELEEAQLLSPPTVEDDDDTPVVTQQELSGVFDIGPAFALPPLEEMFYQVAGLFSSKPVENMV</sequence>
<feature type="compositionally biased region" description="Basic and acidic residues" evidence="9">
    <location>
        <begin position="132"/>
        <end position="141"/>
    </location>
</feature>
<dbReference type="InterPro" id="IPR015943">
    <property type="entry name" value="WD40/YVTN_repeat-like_dom_sf"/>
</dbReference>
<dbReference type="InterPro" id="IPR001680">
    <property type="entry name" value="WD40_rpt"/>
</dbReference>
<dbReference type="PROSITE" id="PS50082">
    <property type="entry name" value="WD_REPEATS_2"/>
    <property type="match status" value="1"/>
</dbReference>
<evidence type="ECO:0000256" key="7">
    <source>
        <dbReference type="ARBA" id="ARBA00023242"/>
    </source>
</evidence>
<proteinExistence type="predicted"/>
<accession>A0A8A3P6X9</accession>
<dbReference type="InterPro" id="IPR053826">
    <property type="entry name" value="WDR75"/>
</dbReference>
<dbReference type="Pfam" id="PF23869">
    <property type="entry name" value="Beta-prop_WDR75_1st"/>
    <property type="match status" value="1"/>
</dbReference>
<evidence type="ECO:0000256" key="4">
    <source>
        <dbReference type="ARBA" id="ARBA00022574"/>
    </source>
</evidence>
<name>A0A8A3P6X9_9HELO</name>
<evidence type="ECO:0000313" key="11">
    <source>
        <dbReference type="Proteomes" id="UP000672032"/>
    </source>
</evidence>
<keyword evidence="5" id="KW-0677">Repeat</keyword>
<reference evidence="10" key="1">
    <citation type="submission" date="2020-10" db="EMBL/GenBank/DDBJ databases">
        <title>Genome Sequence of Monilinia vaccinii-corymbosi Sheds Light on Mummy Berry Disease Infection of Blueberry and Mating Type.</title>
        <authorList>
            <person name="Yow A.G."/>
            <person name="Zhang Y."/>
            <person name="Bansal K."/>
            <person name="Eacker S.M."/>
            <person name="Sullivan S."/>
            <person name="Liachko I."/>
            <person name="Cubeta M.A."/>
            <person name="Rollins J.A."/>
            <person name="Ashrafi H."/>
        </authorList>
    </citation>
    <scope>NUCLEOTIDE SEQUENCE</scope>
    <source>
        <strain evidence="10">RL-1</strain>
    </source>
</reference>